<evidence type="ECO:0000256" key="1">
    <source>
        <dbReference type="SAM" id="Phobius"/>
    </source>
</evidence>
<feature type="transmembrane region" description="Helical" evidence="1">
    <location>
        <begin position="148"/>
        <end position="164"/>
    </location>
</feature>
<feature type="transmembrane region" description="Helical" evidence="1">
    <location>
        <begin position="224"/>
        <end position="241"/>
    </location>
</feature>
<proteinExistence type="predicted"/>
<accession>A0ABP8HT34</accession>
<evidence type="ECO:0008006" key="4">
    <source>
        <dbReference type="Google" id="ProtNLM"/>
    </source>
</evidence>
<keyword evidence="3" id="KW-1185">Reference proteome</keyword>
<sequence length="248" mass="28222">MLKTRRTASFWLALIGAAFIPVIFFLVYVLKADKMVKQLQMMPWESHLFMNWQVFNAFLFPMFIIMMAALVPQIEYRNNTWKQVFASPQSNAEIFFSKFLAVQGMVLLCVVSFNVFVILAAVVANVIHPQYSFFKASFDWEALVRLNLRTYASVLGISALQFLLGMRFKSFIAPVGIGLALLIGGQVASGFHWEHADLIPYSHPTLTLQSIAQKKGGWFVQHEYLSIAYAAGFLLLGYLDLRFRKEKG</sequence>
<protein>
    <recommendedName>
        <fullName evidence="4">ABC transporter permease</fullName>
    </recommendedName>
</protein>
<dbReference type="PANTHER" id="PTHR37305:SF1">
    <property type="entry name" value="MEMBRANE PROTEIN"/>
    <property type="match status" value="1"/>
</dbReference>
<evidence type="ECO:0000313" key="2">
    <source>
        <dbReference type="EMBL" id="GAA4344001.1"/>
    </source>
</evidence>
<gene>
    <name evidence="2" type="ORF">GCM10023184_44770</name>
</gene>
<evidence type="ECO:0000313" key="3">
    <source>
        <dbReference type="Proteomes" id="UP001501725"/>
    </source>
</evidence>
<keyword evidence="1" id="KW-1133">Transmembrane helix</keyword>
<name>A0ABP8HT34_9BACT</name>
<dbReference type="Pfam" id="PF12730">
    <property type="entry name" value="ABC2_membrane_4"/>
    <property type="match status" value="1"/>
</dbReference>
<reference evidence="3" key="1">
    <citation type="journal article" date="2019" name="Int. J. Syst. Evol. Microbiol.">
        <title>The Global Catalogue of Microorganisms (GCM) 10K type strain sequencing project: providing services to taxonomists for standard genome sequencing and annotation.</title>
        <authorList>
            <consortium name="The Broad Institute Genomics Platform"/>
            <consortium name="The Broad Institute Genome Sequencing Center for Infectious Disease"/>
            <person name="Wu L."/>
            <person name="Ma J."/>
        </authorList>
    </citation>
    <scope>NUCLEOTIDE SEQUENCE [LARGE SCALE GENOMIC DNA]</scope>
    <source>
        <strain evidence="3">JCM 17919</strain>
    </source>
</reference>
<comment type="caution">
    <text evidence="2">The sequence shown here is derived from an EMBL/GenBank/DDBJ whole genome shotgun (WGS) entry which is preliminary data.</text>
</comment>
<feature type="transmembrane region" description="Helical" evidence="1">
    <location>
        <begin position="171"/>
        <end position="193"/>
    </location>
</feature>
<dbReference type="PANTHER" id="PTHR37305">
    <property type="entry name" value="INTEGRAL MEMBRANE PROTEIN-RELATED"/>
    <property type="match status" value="1"/>
</dbReference>
<dbReference type="Proteomes" id="UP001501725">
    <property type="component" value="Unassembled WGS sequence"/>
</dbReference>
<feature type="transmembrane region" description="Helical" evidence="1">
    <location>
        <begin position="12"/>
        <end position="30"/>
    </location>
</feature>
<keyword evidence="1" id="KW-0812">Transmembrane</keyword>
<dbReference type="EMBL" id="BAABGY010000018">
    <property type="protein sequence ID" value="GAA4344001.1"/>
    <property type="molecule type" value="Genomic_DNA"/>
</dbReference>
<feature type="transmembrane region" description="Helical" evidence="1">
    <location>
        <begin position="50"/>
        <end position="71"/>
    </location>
</feature>
<organism evidence="2 3">
    <name type="scientific">Flaviaesturariibacter amylovorans</name>
    <dbReference type="NCBI Taxonomy" id="1084520"/>
    <lineage>
        <taxon>Bacteria</taxon>
        <taxon>Pseudomonadati</taxon>
        <taxon>Bacteroidota</taxon>
        <taxon>Chitinophagia</taxon>
        <taxon>Chitinophagales</taxon>
        <taxon>Chitinophagaceae</taxon>
        <taxon>Flaviaestuariibacter</taxon>
    </lineage>
</organism>
<feature type="transmembrane region" description="Helical" evidence="1">
    <location>
        <begin position="105"/>
        <end position="128"/>
    </location>
</feature>
<keyword evidence="1" id="KW-0472">Membrane</keyword>
<dbReference type="CDD" id="cd21809">
    <property type="entry name" value="ABC-2_lan_permease-like"/>
    <property type="match status" value="1"/>
</dbReference>